<protein>
    <submittedName>
        <fullName evidence="1">Uncharacterized protein</fullName>
    </submittedName>
</protein>
<organism evidence="1 2">
    <name type="scientific">Pseudolabrys taiwanensis</name>
    <dbReference type="NCBI Taxonomy" id="331696"/>
    <lineage>
        <taxon>Bacteria</taxon>
        <taxon>Pseudomonadati</taxon>
        <taxon>Pseudomonadota</taxon>
        <taxon>Alphaproteobacteria</taxon>
        <taxon>Hyphomicrobiales</taxon>
        <taxon>Xanthobacteraceae</taxon>
        <taxon>Pseudolabrys</taxon>
    </lineage>
</organism>
<keyword evidence="2" id="KW-1185">Reference proteome</keyword>
<evidence type="ECO:0000313" key="1">
    <source>
        <dbReference type="EMBL" id="AXK80853.1"/>
    </source>
</evidence>
<accession>A0A345ZVA6</accession>
<name>A0A345ZVA6_9HYPH</name>
<proteinExistence type="predicted"/>
<evidence type="ECO:0000313" key="2">
    <source>
        <dbReference type="Proteomes" id="UP000254889"/>
    </source>
</evidence>
<dbReference type="KEGG" id="ptaw:DW352_10230"/>
<sequence>MNTVPLTASSFATYLALATSTPNAENFKPIPDVLAERRKEQDAQLKEIRGLLLKPNSGLLVDAVSILRKPICIAALLGRIDPEQYTLINYIRDALSQSNDDYKDCRFVVPFSEEATWKQAISRARRAMELADFNHYDINRFSRAYAVAGACKRWEKRGFQITLSTFGPSLDDKDVSKICANIEATIRSLGGRNVIGNILAWHTANGRMYEGSLLYGRIVDQLGQHREPAIPFHFLYNLALKHLGAAQTSTHPKDDFGRAIELARDLGAVFDVESYLVYENMGVAIGNFHNTLVDRIFYDELFGFQQWQPTVAEHLLREWLGHLEATGIPLPVIQMAGWRRFVSSLFKLSSVDKFIVTHPCEHVNAELGLANVSQLFELLAITADKLNDGYSTPFETAKRNAPYFPLYRLSKDVWLIPPRGIFGRAMYERIYALLRDMKHPQLERAMGAALELLTADAIASTGKAPEVLGEKYKEGTTKRSPTFEVDVVSETAADLILLECKKKPLTNAARAGNSLSAAVDLAQGFLDPLVQMARHEKHLCGSGLHFISGKSLHLGERHLTKISVTMTDHGSMQDRLFLRGLISALYGVKLTAADPANQKEAKKVNDAIAALQGGVNAIISLTGEPLDKFIRRYLPSCWWLSIDQLYFLCRGSADLRAALAPLGSITFGSGDIMTEISHSARVGLLAKYRRA</sequence>
<gene>
    <name evidence="1" type="ORF">DW352_10230</name>
</gene>
<reference evidence="1 2" key="1">
    <citation type="submission" date="2018-07" db="EMBL/GenBank/DDBJ databases">
        <authorList>
            <person name="Quirk P.G."/>
            <person name="Krulwich T.A."/>
        </authorList>
    </citation>
    <scope>NUCLEOTIDE SEQUENCE [LARGE SCALE GENOMIC DNA]</scope>
    <source>
        <strain evidence="1 2">CC-BB4</strain>
    </source>
</reference>
<dbReference type="OrthoDB" id="494216at2"/>
<dbReference type="Proteomes" id="UP000254889">
    <property type="component" value="Chromosome"/>
</dbReference>
<dbReference type="AlphaFoldDB" id="A0A345ZVA6"/>
<dbReference type="EMBL" id="CP031417">
    <property type="protein sequence ID" value="AXK80853.1"/>
    <property type="molecule type" value="Genomic_DNA"/>
</dbReference>